<dbReference type="GeneID" id="77850611"/>
<dbReference type="EMBL" id="MN176219">
    <property type="protein sequence ID" value="QFR56289.1"/>
    <property type="molecule type" value="Genomic_DNA"/>
</dbReference>
<protein>
    <submittedName>
        <fullName evidence="1">Uncharacterized protein</fullName>
    </submittedName>
</protein>
<reference evidence="1 2" key="1">
    <citation type="submission" date="2019-07" db="EMBL/GenBank/DDBJ databases">
        <authorList>
            <person name="Tomko B.E."/>
            <person name="Krukonis G.P."/>
            <person name="Delesalle V.A."/>
        </authorList>
    </citation>
    <scope>NUCLEOTIDE SEQUENCE [LARGE SCALE GENOMIC DNA]</scope>
</reference>
<sequence length="34" mass="3688">MMMHLIVAAVIGLPILAAFMGAALYEMRGNKSEH</sequence>
<organism evidence="1 2">
    <name type="scientific">Bacillus phage 000TH010</name>
    <dbReference type="NCBI Taxonomy" id="2601652"/>
    <lineage>
        <taxon>Viruses</taxon>
        <taxon>Duplodnaviria</taxon>
        <taxon>Heunggongvirae</taxon>
        <taxon>Uroviricota</taxon>
        <taxon>Caudoviricetes</taxon>
        <taxon>Trautnerviridae</taxon>
        <taxon>Polsinellivirinae</taxon>
        <taxon>Rivavirus</taxon>
        <taxon>Rivavirus rv000TH010</taxon>
    </lineage>
</organism>
<name>A0A5P8PHZ4_9CAUD</name>
<dbReference type="RefSeq" id="YP_010644387.1">
    <property type="nucleotide sequence ID" value="NC_070624.1"/>
</dbReference>
<proteinExistence type="predicted"/>
<gene>
    <name evidence="1" type="primary">76</name>
    <name evidence="1" type="ORF">000TH010_76</name>
</gene>
<evidence type="ECO:0000313" key="1">
    <source>
        <dbReference type="EMBL" id="QFR56289.1"/>
    </source>
</evidence>
<dbReference type="Proteomes" id="UP000325623">
    <property type="component" value="Segment"/>
</dbReference>
<keyword evidence="2" id="KW-1185">Reference proteome</keyword>
<evidence type="ECO:0000313" key="2">
    <source>
        <dbReference type="Proteomes" id="UP000325623"/>
    </source>
</evidence>
<accession>A0A5P8PHZ4</accession>
<dbReference type="KEGG" id="vg:77850611"/>